<dbReference type="GO" id="GO:0019646">
    <property type="term" value="P:aerobic electron transport chain"/>
    <property type="evidence" value="ECO:0007669"/>
    <property type="project" value="InterPro"/>
</dbReference>
<feature type="transmembrane region" description="Helical" evidence="12">
    <location>
        <begin position="360"/>
        <end position="386"/>
    </location>
</feature>
<dbReference type="RefSeq" id="WP_086058403.1">
    <property type="nucleotide sequence ID" value="NZ_CP021109.1"/>
</dbReference>
<feature type="transmembrane region" description="Helical" evidence="12">
    <location>
        <begin position="12"/>
        <end position="35"/>
    </location>
</feature>
<evidence type="ECO:0000256" key="4">
    <source>
        <dbReference type="ARBA" id="ARBA00022475"/>
    </source>
</evidence>
<evidence type="ECO:0000256" key="6">
    <source>
        <dbReference type="ARBA" id="ARBA00022692"/>
    </source>
</evidence>
<dbReference type="GO" id="GO:0020037">
    <property type="term" value="F:heme binding"/>
    <property type="evidence" value="ECO:0007669"/>
    <property type="project" value="TreeGrafter"/>
</dbReference>
<evidence type="ECO:0000256" key="8">
    <source>
        <dbReference type="ARBA" id="ARBA00022982"/>
    </source>
</evidence>
<dbReference type="AlphaFoldDB" id="A0A1W6Z3J6"/>
<feature type="transmembrane region" description="Helical" evidence="12">
    <location>
        <begin position="55"/>
        <end position="76"/>
    </location>
</feature>
<dbReference type="PANTHER" id="PTHR30365:SF14">
    <property type="entry name" value="CYTOCHROME BD MENAQUINOL OXIDASE SUBUNIT I-RELATED"/>
    <property type="match status" value="1"/>
</dbReference>
<feature type="transmembrane region" description="Helical" evidence="12">
    <location>
        <begin position="96"/>
        <end position="117"/>
    </location>
</feature>
<keyword evidence="3 12" id="KW-0813">Transport</keyword>
<dbReference type="OrthoDB" id="8675262at2"/>
<keyword evidence="8 12" id="KW-0249">Electron transport</keyword>
<feature type="transmembrane region" description="Helical" evidence="12">
    <location>
        <begin position="183"/>
        <end position="207"/>
    </location>
</feature>
<keyword evidence="5 12" id="KW-0349">Heme</keyword>
<evidence type="ECO:0000313" key="13">
    <source>
        <dbReference type="EMBL" id="ARP87679.1"/>
    </source>
</evidence>
<evidence type="ECO:0000256" key="2">
    <source>
        <dbReference type="ARBA" id="ARBA00009819"/>
    </source>
</evidence>
<evidence type="ECO:0000256" key="3">
    <source>
        <dbReference type="ARBA" id="ARBA00022448"/>
    </source>
</evidence>
<dbReference type="PIRSF" id="PIRSF006446">
    <property type="entry name" value="Cyt_quinol_oxidase_1"/>
    <property type="match status" value="1"/>
</dbReference>
<dbReference type="InterPro" id="IPR002585">
    <property type="entry name" value="Cyt-d_ubiquinol_oxidase_su_1"/>
</dbReference>
<keyword evidence="14" id="KW-1185">Reference proteome</keyword>
<feature type="transmembrane region" description="Helical" evidence="12">
    <location>
        <begin position="219"/>
        <end position="238"/>
    </location>
</feature>
<sequence>MSIPPLFLGRLQFTACLAFLALFMALALALSWLLLYFKLRARFTGNAGWTAAYRFWVRIFALAFVLALASAVPVLLQIGTIWSGLMDKIGNVAGPLLGFAILSVFALKSCFLGVMLFGQRRVSEGVHTLAVFMVALGHLATAFWVLALVSWMQTPDGAVAVDGRFQVYDWAKVVFNPSLGWNIGLMALGAMLAAAFLVMGVTAWQALRRPLDDGERLSFRAALGLACVTVLLFGPVGVGAGKNIAHYQPAKAAAAAAYWHEGDPPDLVLAAWPDQEAAVNRGAWVWHGAAAPWLGRNVNGHFLALENYANMQPPVALTFWSLRLAILLVLVMGLLAWATLFKLRGRGFDPAALPQRWLRVLSSTTFAGALLVIAGWIFTIVGLQPYAVNGAVTQAEILGPASPRSLLYGTVGYAVLYGALLAAFVRMLFHAARYGVVPVRKTAGAAA</sequence>
<accession>A0A1W6Z3J6</accession>
<keyword evidence="10 12" id="KW-0408">Iron</keyword>
<keyword evidence="7 12" id="KW-0479">Metal-binding</keyword>
<feature type="transmembrane region" description="Helical" evidence="12">
    <location>
        <begin position="406"/>
        <end position="425"/>
    </location>
</feature>
<keyword evidence="4 12" id="KW-1003">Cell membrane</keyword>
<dbReference type="GO" id="GO:0005886">
    <property type="term" value="C:plasma membrane"/>
    <property type="evidence" value="ECO:0007669"/>
    <property type="project" value="UniProtKB-SubCell"/>
</dbReference>
<evidence type="ECO:0000256" key="5">
    <source>
        <dbReference type="ARBA" id="ARBA00022617"/>
    </source>
</evidence>
<dbReference type="PANTHER" id="PTHR30365">
    <property type="entry name" value="CYTOCHROME D UBIQUINOL OXIDASE"/>
    <property type="match status" value="1"/>
</dbReference>
<feature type="transmembrane region" description="Helical" evidence="12">
    <location>
        <begin position="129"/>
        <end position="152"/>
    </location>
</feature>
<comment type="subcellular location">
    <subcellularLocation>
        <location evidence="12">Cell inner membrane</location>
    </subcellularLocation>
    <subcellularLocation>
        <location evidence="1">Cell membrane</location>
        <topology evidence="1">Multi-pass membrane protein</topology>
    </subcellularLocation>
</comment>
<organism evidence="13 14">
    <name type="scientific">Bordetella genomosp. 9</name>
    <dbReference type="NCBI Taxonomy" id="1416803"/>
    <lineage>
        <taxon>Bacteria</taxon>
        <taxon>Pseudomonadati</taxon>
        <taxon>Pseudomonadota</taxon>
        <taxon>Betaproteobacteria</taxon>
        <taxon>Burkholderiales</taxon>
        <taxon>Alcaligenaceae</taxon>
        <taxon>Bordetella</taxon>
    </lineage>
</organism>
<reference evidence="13 14" key="1">
    <citation type="submission" date="2017-05" db="EMBL/GenBank/DDBJ databases">
        <title>Complete and WGS of Bordetella genogroups.</title>
        <authorList>
            <person name="Spilker T."/>
            <person name="LiPuma J."/>
        </authorList>
    </citation>
    <scope>NUCLEOTIDE SEQUENCE [LARGE SCALE GENOMIC DNA]</scope>
    <source>
        <strain evidence="13 14">AU17164</strain>
    </source>
</reference>
<dbReference type="GO" id="GO:0009055">
    <property type="term" value="F:electron transfer activity"/>
    <property type="evidence" value="ECO:0007669"/>
    <property type="project" value="UniProtKB-UniRule"/>
</dbReference>
<dbReference type="GO" id="GO:0070069">
    <property type="term" value="C:cytochrome complex"/>
    <property type="evidence" value="ECO:0007669"/>
    <property type="project" value="UniProtKB-UniRule"/>
</dbReference>
<dbReference type="GO" id="GO:0016682">
    <property type="term" value="F:oxidoreductase activity, acting on diphenols and related substances as donors, oxygen as acceptor"/>
    <property type="evidence" value="ECO:0007669"/>
    <property type="project" value="TreeGrafter"/>
</dbReference>
<evidence type="ECO:0000256" key="11">
    <source>
        <dbReference type="ARBA" id="ARBA00023136"/>
    </source>
</evidence>
<keyword evidence="11 12" id="KW-0472">Membrane</keyword>
<dbReference type="EMBL" id="CP021109">
    <property type="protein sequence ID" value="ARP87679.1"/>
    <property type="molecule type" value="Genomic_DNA"/>
</dbReference>
<gene>
    <name evidence="13" type="ORF">CAL13_16800</name>
</gene>
<evidence type="ECO:0000256" key="1">
    <source>
        <dbReference type="ARBA" id="ARBA00004651"/>
    </source>
</evidence>
<dbReference type="Proteomes" id="UP000194139">
    <property type="component" value="Chromosome"/>
</dbReference>
<keyword evidence="6 12" id="KW-0812">Transmembrane</keyword>
<proteinExistence type="inferred from homology"/>
<keyword evidence="9 12" id="KW-1133">Transmembrane helix</keyword>
<dbReference type="Pfam" id="PF01654">
    <property type="entry name" value="Cyt_bd_oxida_I"/>
    <property type="match status" value="1"/>
</dbReference>
<comment type="similarity">
    <text evidence="2 12">Belongs to the cytochrome ubiquinol oxidase subunit 1 family.</text>
</comment>
<evidence type="ECO:0000313" key="14">
    <source>
        <dbReference type="Proteomes" id="UP000194139"/>
    </source>
</evidence>
<protein>
    <submittedName>
        <fullName evidence="13">Cytochrome ubiquinol oxidase subunit I</fullName>
    </submittedName>
</protein>
<feature type="transmembrane region" description="Helical" evidence="12">
    <location>
        <begin position="320"/>
        <end position="340"/>
    </location>
</feature>
<dbReference type="GO" id="GO:0046872">
    <property type="term" value="F:metal ion binding"/>
    <property type="evidence" value="ECO:0007669"/>
    <property type="project" value="UniProtKB-UniRule"/>
</dbReference>
<evidence type="ECO:0000256" key="12">
    <source>
        <dbReference type="PIRNR" id="PIRNR006446"/>
    </source>
</evidence>
<evidence type="ECO:0000256" key="7">
    <source>
        <dbReference type="ARBA" id="ARBA00022723"/>
    </source>
</evidence>
<evidence type="ECO:0000256" key="9">
    <source>
        <dbReference type="ARBA" id="ARBA00022989"/>
    </source>
</evidence>
<name>A0A1W6Z3J6_9BORD</name>
<evidence type="ECO:0000256" key="10">
    <source>
        <dbReference type="ARBA" id="ARBA00023004"/>
    </source>
</evidence>